<evidence type="ECO:0000256" key="1">
    <source>
        <dbReference type="ARBA" id="ARBA00001231"/>
    </source>
</evidence>
<evidence type="ECO:0000256" key="5">
    <source>
        <dbReference type="ARBA" id="ARBA00023295"/>
    </source>
</evidence>
<dbReference type="GO" id="GO:0016020">
    <property type="term" value="C:membrane"/>
    <property type="evidence" value="ECO:0007669"/>
    <property type="project" value="TreeGrafter"/>
</dbReference>
<evidence type="ECO:0000313" key="12">
    <source>
        <dbReference type="Proteomes" id="UP000242188"/>
    </source>
</evidence>
<dbReference type="PANTHER" id="PTHR22600">
    <property type="entry name" value="BETA-HEXOSAMINIDASE"/>
    <property type="match status" value="1"/>
</dbReference>
<comment type="caution">
    <text evidence="11">The sequence shown here is derived from an EMBL/GenBank/DDBJ whole genome shotgun (WGS) entry which is preliminary data.</text>
</comment>
<evidence type="ECO:0000313" key="11">
    <source>
        <dbReference type="EMBL" id="OWF49609.1"/>
    </source>
</evidence>
<evidence type="ECO:0000256" key="8">
    <source>
        <dbReference type="PIRSR" id="PIRSR625705-1"/>
    </source>
</evidence>
<dbReference type="InterPro" id="IPR015883">
    <property type="entry name" value="Glyco_hydro_20_cat"/>
</dbReference>
<dbReference type="PANTHER" id="PTHR22600:SF57">
    <property type="entry name" value="BETA-N-ACETYLHEXOSAMINIDASE"/>
    <property type="match status" value="1"/>
</dbReference>
<feature type="transmembrane region" description="Helical" evidence="9">
    <location>
        <begin position="16"/>
        <end position="35"/>
    </location>
</feature>
<dbReference type="InterPro" id="IPR015882">
    <property type="entry name" value="HEX_bac_N"/>
</dbReference>
<dbReference type="PRINTS" id="PR00738">
    <property type="entry name" value="GLHYDRLASE20"/>
</dbReference>
<dbReference type="Pfam" id="PF03173">
    <property type="entry name" value="CHB_HEX"/>
    <property type="match status" value="1"/>
</dbReference>
<dbReference type="InterPro" id="IPR004867">
    <property type="entry name" value="CHB_C_dom"/>
</dbReference>
<keyword evidence="4" id="KW-0378">Hydrolase</keyword>
<keyword evidence="5" id="KW-0326">Glycosidase</keyword>
<dbReference type="OrthoDB" id="428480at2759"/>
<dbReference type="SMART" id="SM01081">
    <property type="entry name" value="CHB_HEX"/>
    <property type="match status" value="1"/>
</dbReference>
<dbReference type="Gene3D" id="2.60.40.290">
    <property type="match status" value="1"/>
</dbReference>
<dbReference type="EMBL" id="NEDP02003037">
    <property type="protein sequence ID" value="OWF49609.1"/>
    <property type="molecule type" value="Genomic_DNA"/>
</dbReference>
<evidence type="ECO:0000256" key="7">
    <source>
        <dbReference type="ARBA" id="ARBA00033000"/>
    </source>
</evidence>
<protein>
    <recommendedName>
        <fullName evidence="3">beta-N-acetylhexosaminidase</fullName>
        <ecNumber evidence="3">3.2.1.52</ecNumber>
    </recommendedName>
    <alternativeName>
        <fullName evidence="6">Beta-N-acetylhexosaminidase</fullName>
    </alternativeName>
    <alternativeName>
        <fullName evidence="7">N-acetyl-beta-glucosaminidase</fullName>
    </alternativeName>
</protein>
<dbReference type="Pfam" id="PF02838">
    <property type="entry name" value="Glyco_hydro_20b"/>
    <property type="match status" value="1"/>
</dbReference>
<dbReference type="InterPro" id="IPR012291">
    <property type="entry name" value="CBM2_carb-bd_dom_sf"/>
</dbReference>
<keyword evidence="9" id="KW-0812">Transmembrane</keyword>
<evidence type="ECO:0000256" key="9">
    <source>
        <dbReference type="SAM" id="Phobius"/>
    </source>
</evidence>
<organism evidence="11 12">
    <name type="scientific">Mizuhopecten yessoensis</name>
    <name type="common">Japanese scallop</name>
    <name type="synonym">Patinopecten yessoensis</name>
    <dbReference type="NCBI Taxonomy" id="6573"/>
    <lineage>
        <taxon>Eukaryota</taxon>
        <taxon>Metazoa</taxon>
        <taxon>Spiralia</taxon>
        <taxon>Lophotrochozoa</taxon>
        <taxon>Mollusca</taxon>
        <taxon>Bivalvia</taxon>
        <taxon>Autobranchia</taxon>
        <taxon>Pteriomorphia</taxon>
        <taxon>Pectinida</taxon>
        <taxon>Pectinoidea</taxon>
        <taxon>Pectinidae</taxon>
        <taxon>Mizuhopecten</taxon>
    </lineage>
</organism>
<dbReference type="InterPro" id="IPR004866">
    <property type="entry name" value="CHB/HEX_N_dom"/>
</dbReference>
<dbReference type="InterPro" id="IPR014756">
    <property type="entry name" value="Ig_E-set"/>
</dbReference>
<dbReference type="Pfam" id="PF00728">
    <property type="entry name" value="Glyco_hydro_20"/>
    <property type="match status" value="1"/>
</dbReference>
<evidence type="ECO:0000256" key="3">
    <source>
        <dbReference type="ARBA" id="ARBA00012663"/>
    </source>
</evidence>
<dbReference type="SUPFAM" id="SSF51445">
    <property type="entry name" value="(Trans)glycosidases"/>
    <property type="match status" value="1"/>
</dbReference>
<feature type="domain" description="Chitobiase/beta-hexosaminidases N-terminal" evidence="10">
    <location>
        <begin position="76"/>
        <end position="236"/>
    </location>
</feature>
<dbReference type="STRING" id="6573.A0A210QLI3"/>
<evidence type="ECO:0000256" key="6">
    <source>
        <dbReference type="ARBA" id="ARBA00030512"/>
    </source>
</evidence>
<gene>
    <name evidence="11" type="ORF">KP79_PYT23272</name>
</gene>
<dbReference type="GO" id="GO:0030203">
    <property type="term" value="P:glycosaminoglycan metabolic process"/>
    <property type="evidence" value="ECO:0007669"/>
    <property type="project" value="TreeGrafter"/>
</dbReference>
<comment type="similarity">
    <text evidence="2">Belongs to the glycosyl hydrolase 20 family.</text>
</comment>
<dbReference type="SUPFAM" id="SSF81296">
    <property type="entry name" value="E set domains"/>
    <property type="match status" value="1"/>
</dbReference>
<reference evidence="11 12" key="1">
    <citation type="journal article" date="2017" name="Nat. Ecol. Evol.">
        <title>Scallop genome provides insights into evolution of bilaterian karyotype and development.</title>
        <authorList>
            <person name="Wang S."/>
            <person name="Zhang J."/>
            <person name="Jiao W."/>
            <person name="Li J."/>
            <person name="Xun X."/>
            <person name="Sun Y."/>
            <person name="Guo X."/>
            <person name="Huan P."/>
            <person name="Dong B."/>
            <person name="Zhang L."/>
            <person name="Hu X."/>
            <person name="Sun X."/>
            <person name="Wang J."/>
            <person name="Zhao C."/>
            <person name="Wang Y."/>
            <person name="Wang D."/>
            <person name="Huang X."/>
            <person name="Wang R."/>
            <person name="Lv J."/>
            <person name="Li Y."/>
            <person name="Zhang Z."/>
            <person name="Liu B."/>
            <person name="Lu W."/>
            <person name="Hui Y."/>
            <person name="Liang J."/>
            <person name="Zhou Z."/>
            <person name="Hou R."/>
            <person name="Li X."/>
            <person name="Liu Y."/>
            <person name="Li H."/>
            <person name="Ning X."/>
            <person name="Lin Y."/>
            <person name="Zhao L."/>
            <person name="Xing Q."/>
            <person name="Dou J."/>
            <person name="Li Y."/>
            <person name="Mao J."/>
            <person name="Guo H."/>
            <person name="Dou H."/>
            <person name="Li T."/>
            <person name="Mu C."/>
            <person name="Jiang W."/>
            <person name="Fu Q."/>
            <person name="Fu X."/>
            <person name="Miao Y."/>
            <person name="Liu J."/>
            <person name="Yu Q."/>
            <person name="Li R."/>
            <person name="Liao H."/>
            <person name="Li X."/>
            <person name="Kong Y."/>
            <person name="Jiang Z."/>
            <person name="Chourrout D."/>
            <person name="Li R."/>
            <person name="Bao Z."/>
        </authorList>
    </citation>
    <scope>NUCLEOTIDE SEQUENCE [LARGE SCALE GENOMIC DNA]</scope>
    <source>
        <strain evidence="11 12">PY_sf001</strain>
    </source>
</reference>
<dbReference type="GO" id="GO:0004563">
    <property type="term" value="F:beta-N-acetylhexosaminidase activity"/>
    <property type="evidence" value="ECO:0007669"/>
    <property type="project" value="UniProtKB-EC"/>
</dbReference>
<dbReference type="EC" id="3.2.1.52" evidence="3"/>
<dbReference type="InterPro" id="IPR013783">
    <property type="entry name" value="Ig-like_fold"/>
</dbReference>
<dbReference type="SUPFAM" id="SSF49384">
    <property type="entry name" value="Carbohydrate-binding domain"/>
    <property type="match status" value="1"/>
</dbReference>
<feature type="active site" description="Proton donor" evidence="8">
    <location>
        <position position="580"/>
    </location>
</feature>
<dbReference type="SUPFAM" id="SSF55545">
    <property type="entry name" value="beta-N-acetylhexosaminidase-like domain"/>
    <property type="match status" value="1"/>
</dbReference>
<evidence type="ECO:0000256" key="4">
    <source>
        <dbReference type="ARBA" id="ARBA00022801"/>
    </source>
</evidence>
<name>A0A210QLI3_MIZYE</name>
<dbReference type="InterPro" id="IPR025705">
    <property type="entry name" value="Beta_hexosaminidase_sua/sub"/>
</dbReference>
<dbReference type="GO" id="GO:0030247">
    <property type="term" value="F:polysaccharide binding"/>
    <property type="evidence" value="ECO:0007669"/>
    <property type="project" value="InterPro"/>
</dbReference>
<dbReference type="CDD" id="cd02847">
    <property type="entry name" value="E_set_Chitobiase_C"/>
    <property type="match status" value="1"/>
</dbReference>
<keyword evidence="12" id="KW-1185">Reference proteome</keyword>
<accession>A0A210QLI3</accession>
<keyword evidence="9" id="KW-0472">Membrane</keyword>
<dbReference type="GO" id="GO:0005975">
    <property type="term" value="P:carbohydrate metabolic process"/>
    <property type="evidence" value="ECO:0007669"/>
    <property type="project" value="InterPro"/>
</dbReference>
<proteinExistence type="inferred from homology"/>
<dbReference type="Gene3D" id="3.30.379.10">
    <property type="entry name" value="Chitobiase/beta-hexosaminidase domain 2-like"/>
    <property type="match status" value="1"/>
</dbReference>
<dbReference type="Gene3D" id="3.20.20.80">
    <property type="entry name" value="Glycosidases"/>
    <property type="match status" value="1"/>
</dbReference>
<dbReference type="InterPro" id="IPR017853">
    <property type="entry name" value="GH"/>
</dbReference>
<dbReference type="Pfam" id="PF03174">
    <property type="entry name" value="CHB_HEX_C"/>
    <property type="match status" value="1"/>
</dbReference>
<evidence type="ECO:0000256" key="2">
    <source>
        <dbReference type="ARBA" id="ARBA00006285"/>
    </source>
</evidence>
<dbReference type="Gene3D" id="2.60.40.10">
    <property type="entry name" value="Immunoglobulins"/>
    <property type="match status" value="1"/>
</dbReference>
<keyword evidence="9" id="KW-1133">Transmembrane helix</keyword>
<dbReference type="AlphaFoldDB" id="A0A210QLI3"/>
<comment type="catalytic activity">
    <reaction evidence="1">
        <text>Hydrolysis of terminal non-reducing N-acetyl-D-hexosamine residues in N-acetyl-beta-D-hexosaminides.</text>
        <dbReference type="EC" id="3.2.1.52"/>
    </reaction>
</comment>
<dbReference type="Proteomes" id="UP000242188">
    <property type="component" value="Unassembled WGS sequence"/>
</dbReference>
<dbReference type="InterPro" id="IPR008965">
    <property type="entry name" value="CBM2/CBM3_carb-bd_dom_sf"/>
</dbReference>
<dbReference type="InterPro" id="IPR029018">
    <property type="entry name" value="Hex-like_dom2"/>
</dbReference>
<sequence>MKRWLPWRLRNKQCTFYIGGTVIIVLLILQCFNHWEVSRNRECLGDGPSHDKNTHAVRQDTVSLLEGQETIDYIAEYVSVKFKVLKNNPRDSIQAIYLTNTGIAVLRGGNWQIYFNHLYKMMHEKGGVAATGHVIHGSGFRLFHVKGSLYRLQPEPEVFRPLYPSETRTLILTGNYQQVAKTDSFPNWYVTSPGSTPRVLQSTVGESLDYVDNYNQSSWQWRRDPQEQNDPYTARVRFYMYANISHDLGRVGSLVLPTPEEADIDVKTLLSITPKDWVIISNAEFTSEAKYLADHCPIQFSYNFPKKRYIYLSKHPSDMNLSSEEYVLKVEPTTEIIQVYAEGKAGAFYGVQTILALLQREGNQLVIPKTLIRDKPRFPYRGIQLDVSRNFHSKETVMKLLDSMATYKLNKLHFHLSDDEGWRLEIPGLEELTQVGARRCHDTSEKSCLLPQLGSGPHTTSSGSGYYTLKDYREILMYAKKRHVQVIPEFDVPGHSRAAVKSMEARYKKYVPLDVESGGEFLLSEWDDKSNYSTAQSYDDGVLNVCIESTYTFLQHLIASVKELHQDVQPLDVVHIGGDEIAREAWTKSPACKTLTEERNITDFRFFFVHRVIELLQNQGLAAGVWEDGIIPKDVYPYNIKDLRNKQPSREIFAYAWNNIWEYGRSSRAITLANAGYKVVMAQATHLYFDHPYEPDPLERGLYWATRYIDTRKVFGFIPMHLLLNADVTGRGISLENTSEEKLGCLHKDTCLLKSPKNIVGLEANLWTETIRTNDQLQSMAFPRLLAMAERAWHKAPWEDILNKKERLVKLEADWITFSNTLGYRELRQLDQMGVKYRVPPPGALIVNNELRVNCLYPNLEIQYSSDGGKTWTTARHPTERVRKSGASKRPIKVYTDHNILVRTLSADGRRYSRVIAVNINKDI</sequence>
<evidence type="ECO:0000259" key="10">
    <source>
        <dbReference type="SMART" id="SM01081"/>
    </source>
</evidence>